<dbReference type="AlphaFoldDB" id="A0A3N4KCH6"/>
<reference evidence="2 3" key="1">
    <citation type="journal article" date="2018" name="Nat. Ecol. Evol.">
        <title>Pezizomycetes genomes reveal the molecular basis of ectomycorrhizal truffle lifestyle.</title>
        <authorList>
            <person name="Murat C."/>
            <person name="Payen T."/>
            <person name="Noel B."/>
            <person name="Kuo A."/>
            <person name="Morin E."/>
            <person name="Chen J."/>
            <person name="Kohler A."/>
            <person name="Krizsan K."/>
            <person name="Balestrini R."/>
            <person name="Da Silva C."/>
            <person name="Montanini B."/>
            <person name="Hainaut M."/>
            <person name="Levati E."/>
            <person name="Barry K.W."/>
            <person name="Belfiori B."/>
            <person name="Cichocki N."/>
            <person name="Clum A."/>
            <person name="Dockter R.B."/>
            <person name="Fauchery L."/>
            <person name="Guy J."/>
            <person name="Iotti M."/>
            <person name="Le Tacon F."/>
            <person name="Lindquist E.A."/>
            <person name="Lipzen A."/>
            <person name="Malagnac F."/>
            <person name="Mello A."/>
            <person name="Molinier V."/>
            <person name="Miyauchi S."/>
            <person name="Poulain J."/>
            <person name="Riccioni C."/>
            <person name="Rubini A."/>
            <person name="Sitrit Y."/>
            <person name="Splivallo R."/>
            <person name="Traeger S."/>
            <person name="Wang M."/>
            <person name="Zifcakova L."/>
            <person name="Wipf D."/>
            <person name="Zambonelli A."/>
            <person name="Paolocci F."/>
            <person name="Nowrousian M."/>
            <person name="Ottonello S."/>
            <person name="Baldrian P."/>
            <person name="Spatafora J.W."/>
            <person name="Henrissat B."/>
            <person name="Nagy L.G."/>
            <person name="Aury J.M."/>
            <person name="Wincker P."/>
            <person name="Grigoriev I.V."/>
            <person name="Bonfante P."/>
            <person name="Martin F.M."/>
        </authorList>
    </citation>
    <scope>NUCLEOTIDE SEQUENCE [LARGE SCALE GENOMIC DNA]</scope>
    <source>
        <strain evidence="2 3">120613-1</strain>
    </source>
</reference>
<protein>
    <submittedName>
        <fullName evidence="2">Uncharacterized protein</fullName>
    </submittedName>
</protein>
<keyword evidence="3" id="KW-1185">Reference proteome</keyword>
<evidence type="ECO:0000256" key="1">
    <source>
        <dbReference type="SAM" id="MobiDB-lite"/>
    </source>
</evidence>
<feature type="compositionally biased region" description="Gly residues" evidence="1">
    <location>
        <begin position="48"/>
        <end position="59"/>
    </location>
</feature>
<gene>
    <name evidence="2" type="ORF">L873DRAFT_1800128</name>
</gene>
<proteinExistence type="predicted"/>
<name>A0A3N4KCH6_9PEZI</name>
<evidence type="ECO:0000313" key="3">
    <source>
        <dbReference type="Proteomes" id="UP000276215"/>
    </source>
</evidence>
<dbReference type="Proteomes" id="UP000276215">
    <property type="component" value="Unassembled WGS sequence"/>
</dbReference>
<sequence>MGNLCGKESDSSSVPNGRVLGSGARPAAAAGRIPLTSRKPKIASGPGRTLGGGSGGGAGSAEAGAAAGEQLDARTAAALAAEVCFSMTFLRLWC</sequence>
<feature type="compositionally biased region" description="Low complexity" evidence="1">
    <location>
        <begin position="23"/>
        <end position="34"/>
    </location>
</feature>
<feature type="region of interest" description="Disordered" evidence="1">
    <location>
        <begin position="1"/>
        <end position="66"/>
    </location>
</feature>
<dbReference type="EMBL" id="ML120361">
    <property type="protein sequence ID" value="RPB03655.1"/>
    <property type="molecule type" value="Genomic_DNA"/>
</dbReference>
<accession>A0A3N4KCH6</accession>
<evidence type="ECO:0000313" key="2">
    <source>
        <dbReference type="EMBL" id="RPB03655.1"/>
    </source>
</evidence>
<organism evidence="2 3">
    <name type="scientific">Choiromyces venosus 120613-1</name>
    <dbReference type="NCBI Taxonomy" id="1336337"/>
    <lineage>
        <taxon>Eukaryota</taxon>
        <taxon>Fungi</taxon>
        <taxon>Dikarya</taxon>
        <taxon>Ascomycota</taxon>
        <taxon>Pezizomycotina</taxon>
        <taxon>Pezizomycetes</taxon>
        <taxon>Pezizales</taxon>
        <taxon>Tuberaceae</taxon>
        <taxon>Choiromyces</taxon>
    </lineage>
</organism>